<evidence type="ECO:0000313" key="1">
    <source>
        <dbReference type="EMBL" id="MCY6370225.1"/>
    </source>
</evidence>
<evidence type="ECO:0000313" key="2">
    <source>
        <dbReference type="Proteomes" id="UP001079657"/>
    </source>
</evidence>
<name>A0ABT4CME2_9CLOT</name>
<sequence>MKLLVFVLNKVDKLDNLLISFTNAGINGATILDSHGMAEVLIDHNKNLPIFGSLRMLLNEKRPFNKTIFAVLSDKQVEIALTCIREVVGDLSKPGVGIVFTLPVGYVEGIRD</sequence>
<protein>
    <recommendedName>
        <fullName evidence="3">P-II family nitrogen regulator</fullName>
    </recommendedName>
</protein>
<organism evidence="1 2">
    <name type="scientific">Clostridium ganghwense</name>
    <dbReference type="NCBI Taxonomy" id="312089"/>
    <lineage>
        <taxon>Bacteria</taxon>
        <taxon>Bacillati</taxon>
        <taxon>Bacillota</taxon>
        <taxon>Clostridia</taxon>
        <taxon>Eubacteriales</taxon>
        <taxon>Clostridiaceae</taxon>
        <taxon>Clostridium</taxon>
    </lineage>
</organism>
<comment type="caution">
    <text evidence="1">The sequence shown here is derived from an EMBL/GenBank/DDBJ whole genome shotgun (WGS) entry which is preliminary data.</text>
</comment>
<evidence type="ECO:0008006" key="3">
    <source>
        <dbReference type="Google" id="ProtNLM"/>
    </source>
</evidence>
<accession>A0ABT4CME2</accession>
<reference evidence="1" key="1">
    <citation type="submission" date="2022-12" db="EMBL/GenBank/DDBJ databases">
        <authorList>
            <person name="Wang J."/>
        </authorList>
    </citation>
    <scope>NUCLEOTIDE SEQUENCE</scope>
    <source>
        <strain evidence="1">HY-42-06</strain>
    </source>
</reference>
<dbReference type="RefSeq" id="WP_268048895.1">
    <property type="nucleotide sequence ID" value="NZ_JAPQES010000001.1"/>
</dbReference>
<gene>
    <name evidence="1" type="ORF">OXH55_06220</name>
</gene>
<dbReference type="InterPro" id="IPR011322">
    <property type="entry name" value="N-reg_PII-like_a/b"/>
</dbReference>
<proteinExistence type="predicted"/>
<dbReference type="Proteomes" id="UP001079657">
    <property type="component" value="Unassembled WGS sequence"/>
</dbReference>
<dbReference type="SUPFAM" id="SSF54913">
    <property type="entry name" value="GlnB-like"/>
    <property type="match status" value="1"/>
</dbReference>
<keyword evidence="2" id="KW-1185">Reference proteome</keyword>
<dbReference type="EMBL" id="JAPQES010000001">
    <property type="protein sequence ID" value="MCY6370225.1"/>
    <property type="molecule type" value="Genomic_DNA"/>
</dbReference>